<proteinExistence type="predicted"/>
<evidence type="ECO:0000313" key="1">
    <source>
        <dbReference type="EMBL" id="MCD7453961.1"/>
    </source>
</evidence>
<gene>
    <name evidence="1" type="ORF">HAX54_022773</name>
</gene>
<dbReference type="Proteomes" id="UP000823775">
    <property type="component" value="Unassembled WGS sequence"/>
</dbReference>
<evidence type="ECO:0000313" key="2">
    <source>
        <dbReference type="Proteomes" id="UP000823775"/>
    </source>
</evidence>
<comment type="caution">
    <text evidence="1">The sequence shown here is derived from an EMBL/GenBank/DDBJ whole genome shotgun (WGS) entry which is preliminary data.</text>
</comment>
<name>A0ABS8S4B7_DATST</name>
<protein>
    <submittedName>
        <fullName evidence="1">Uncharacterized protein</fullName>
    </submittedName>
</protein>
<keyword evidence="2" id="KW-1185">Reference proteome</keyword>
<feature type="non-terminal residue" evidence="1">
    <location>
        <position position="1"/>
    </location>
</feature>
<accession>A0ABS8S4B7</accession>
<feature type="non-terminal residue" evidence="1">
    <location>
        <position position="97"/>
    </location>
</feature>
<dbReference type="EMBL" id="JACEIK010000275">
    <property type="protein sequence ID" value="MCD7453961.1"/>
    <property type="molecule type" value="Genomic_DNA"/>
</dbReference>
<organism evidence="1 2">
    <name type="scientific">Datura stramonium</name>
    <name type="common">Jimsonweed</name>
    <name type="synonym">Common thornapple</name>
    <dbReference type="NCBI Taxonomy" id="4076"/>
    <lineage>
        <taxon>Eukaryota</taxon>
        <taxon>Viridiplantae</taxon>
        <taxon>Streptophyta</taxon>
        <taxon>Embryophyta</taxon>
        <taxon>Tracheophyta</taxon>
        <taxon>Spermatophyta</taxon>
        <taxon>Magnoliopsida</taxon>
        <taxon>eudicotyledons</taxon>
        <taxon>Gunneridae</taxon>
        <taxon>Pentapetalae</taxon>
        <taxon>asterids</taxon>
        <taxon>lamiids</taxon>
        <taxon>Solanales</taxon>
        <taxon>Solanaceae</taxon>
        <taxon>Solanoideae</taxon>
        <taxon>Datureae</taxon>
        <taxon>Datura</taxon>
    </lineage>
</organism>
<sequence>NKTVKDRDGSVSWTIIGDGLCDTTIVPFRGHQNSSTRPHLVRVMEAKQRDELGDTELGFPELSVIPVSFRDNSISWSNFSAMSSCHGDSLSLCNFSP</sequence>
<reference evidence="1 2" key="1">
    <citation type="journal article" date="2021" name="BMC Genomics">
        <title>Datura genome reveals duplications of psychoactive alkaloid biosynthetic genes and high mutation rate following tissue culture.</title>
        <authorList>
            <person name="Rajewski A."/>
            <person name="Carter-House D."/>
            <person name="Stajich J."/>
            <person name="Litt A."/>
        </authorList>
    </citation>
    <scope>NUCLEOTIDE SEQUENCE [LARGE SCALE GENOMIC DNA]</scope>
    <source>
        <strain evidence="1">AR-01</strain>
    </source>
</reference>